<dbReference type="PANTHER" id="PTHR47019:SF1">
    <property type="entry name" value="LIPID II FLIPPASE MURJ"/>
    <property type="match status" value="1"/>
</dbReference>
<feature type="transmembrane region" description="Helical" evidence="8">
    <location>
        <begin position="89"/>
        <end position="116"/>
    </location>
</feature>
<name>A0A1H0THK9_9MICO</name>
<evidence type="ECO:0000256" key="6">
    <source>
        <dbReference type="ARBA" id="ARBA00022989"/>
    </source>
</evidence>
<dbReference type="NCBIfam" id="TIGR01695">
    <property type="entry name" value="murJ_mviN"/>
    <property type="match status" value="1"/>
</dbReference>
<evidence type="ECO:0000256" key="5">
    <source>
        <dbReference type="ARBA" id="ARBA00022984"/>
    </source>
</evidence>
<accession>A0A1H0THK9</accession>
<dbReference type="PRINTS" id="PR01806">
    <property type="entry name" value="VIRFACTRMVIN"/>
</dbReference>
<dbReference type="GO" id="GO:0034204">
    <property type="term" value="P:lipid translocation"/>
    <property type="evidence" value="ECO:0007669"/>
    <property type="project" value="TreeGrafter"/>
</dbReference>
<proteinExistence type="predicted"/>
<feature type="transmembrane region" description="Helical" evidence="8">
    <location>
        <begin position="404"/>
        <end position="423"/>
    </location>
</feature>
<dbReference type="STRING" id="443156.SAMN04489867_2822"/>
<dbReference type="GO" id="GO:0008360">
    <property type="term" value="P:regulation of cell shape"/>
    <property type="evidence" value="ECO:0007669"/>
    <property type="project" value="UniProtKB-KW"/>
</dbReference>
<dbReference type="RefSeq" id="WP_091786705.1">
    <property type="nucleotide sequence ID" value="NZ_LT629711.1"/>
</dbReference>
<protein>
    <submittedName>
        <fullName evidence="9">Putative peptidoglycan lipid II flippase</fullName>
    </submittedName>
</protein>
<keyword evidence="7 8" id="KW-0472">Membrane</keyword>
<dbReference type="Proteomes" id="UP000199077">
    <property type="component" value="Chromosome I"/>
</dbReference>
<dbReference type="Pfam" id="PF03023">
    <property type="entry name" value="MurJ"/>
    <property type="match status" value="1"/>
</dbReference>
<feature type="transmembrane region" description="Helical" evidence="8">
    <location>
        <begin position="203"/>
        <end position="223"/>
    </location>
</feature>
<keyword evidence="6 8" id="KW-1133">Transmembrane helix</keyword>
<comment type="subcellular location">
    <subcellularLocation>
        <location evidence="1">Cell membrane</location>
        <topology evidence="1">Multi-pass membrane protein</topology>
    </subcellularLocation>
</comment>
<evidence type="ECO:0000256" key="2">
    <source>
        <dbReference type="ARBA" id="ARBA00022475"/>
    </source>
</evidence>
<keyword evidence="10" id="KW-1185">Reference proteome</keyword>
<dbReference type="InterPro" id="IPR051050">
    <property type="entry name" value="Lipid_II_flippase_MurJ/MviN"/>
</dbReference>
<feature type="transmembrane region" description="Helical" evidence="8">
    <location>
        <begin position="58"/>
        <end position="77"/>
    </location>
</feature>
<feature type="transmembrane region" description="Helical" evidence="8">
    <location>
        <begin position="244"/>
        <end position="264"/>
    </location>
</feature>
<evidence type="ECO:0000313" key="10">
    <source>
        <dbReference type="Proteomes" id="UP000199077"/>
    </source>
</evidence>
<evidence type="ECO:0000256" key="1">
    <source>
        <dbReference type="ARBA" id="ARBA00004651"/>
    </source>
</evidence>
<dbReference type="EMBL" id="LT629711">
    <property type="protein sequence ID" value="SDP53552.1"/>
    <property type="molecule type" value="Genomic_DNA"/>
</dbReference>
<dbReference type="OrthoDB" id="9786339at2"/>
<feature type="transmembrane region" description="Helical" evidence="8">
    <location>
        <begin position="284"/>
        <end position="312"/>
    </location>
</feature>
<feature type="transmembrane region" description="Helical" evidence="8">
    <location>
        <begin position="372"/>
        <end position="392"/>
    </location>
</feature>
<reference evidence="10" key="1">
    <citation type="submission" date="2016-10" db="EMBL/GenBank/DDBJ databases">
        <authorList>
            <person name="Varghese N."/>
            <person name="Submissions S."/>
        </authorList>
    </citation>
    <scope>NUCLEOTIDE SEQUENCE [LARGE SCALE GENOMIC DNA]</scope>
    <source>
        <strain evidence="10">DSM 22329</strain>
    </source>
</reference>
<feature type="transmembrane region" description="Helical" evidence="8">
    <location>
        <begin position="429"/>
        <end position="454"/>
    </location>
</feature>
<dbReference type="PANTHER" id="PTHR47019">
    <property type="entry name" value="LIPID II FLIPPASE MURJ"/>
    <property type="match status" value="1"/>
</dbReference>
<evidence type="ECO:0000313" key="9">
    <source>
        <dbReference type="EMBL" id="SDP53552.1"/>
    </source>
</evidence>
<evidence type="ECO:0000256" key="8">
    <source>
        <dbReference type="SAM" id="Phobius"/>
    </source>
</evidence>
<evidence type="ECO:0000256" key="7">
    <source>
        <dbReference type="ARBA" id="ARBA00023136"/>
    </source>
</evidence>
<feature type="transmembrane region" description="Helical" evidence="8">
    <location>
        <begin position="508"/>
        <end position="535"/>
    </location>
</feature>
<gene>
    <name evidence="9" type="ORF">SAMN04489867_2822</name>
</gene>
<feature type="transmembrane region" description="Helical" evidence="8">
    <location>
        <begin position="128"/>
        <end position="152"/>
    </location>
</feature>
<dbReference type="AlphaFoldDB" id="A0A1H0THK9"/>
<dbReference type="InterPro" id="IPR004268">
    <property type="entry name" value="MurJ"/>
</dbReference>
<feature type="transmembrane region" description="Helical" evidence="8">
    <location>
        <begin position="23"/>
        <end position="46"/>
    </location>
</feature>
<dbReference type="CDD" id="cd13123">
    <property type="entry name" value="MATE_MurJ_like"/>
    <property type="match status" value="1"/>
</dbReference>
<sequence>MTDAPSGERSLARSSALMAAGTVVSRVLGFGRAALLSGALGIGLAADTFQVANTLPNQFYLLLAGGVLNAVLVPQITKAASHDDGGHAFVNRLLTLSLALLVGATVVVTLAAPLLVRIFATREWNSDALGLAVAFAFICLPQVFFYGLYTLFGQVLNARGQFAAYMWAPALANLVAIGGLLWFKLAHPERVEVGDWTPGMIWILAGTATLGVAVQAAALWLPLRASGFRYRPVWGFRGVGLRSASTVAGWTFAAVALSQAGYIVTSQVMTRATHLLDVRDEGGAGLAAYGYAFLLFMLPHSLITVSLVTALFTRLSQAAHRGDSAAVVADLGSGLRMPAVLLVPGTVAMVVLGTQVARVAFFDNTPDESAAIGRVMVAMMLGLVPFGWLYLIQRVFYAYEDARTPFRLQVVVTVVATAANLVAATVDPIHTGIVVGLGQTLSNLAAALLGFVLLRRRLGSLRLHPSIRSYVRLGLASLAAGALTWLGVRLMESAGIDGRSWTGAFTEVVVGGGVFVVLALGLAHAMRVQEVALLLDPVVRRLRRRPS</sequence>
<dbReference type="GO" id="GO:0005886">
    <property type="term" value="C:plasma membrane"/>
    <property type="evidence" value="ECO:0007669"/>
    <property type="project" value="UniProtKB-SubCell"/>
</dbReference>
<feature type="transmembrane region" description="Helical" evidence="8">
    <location>
        <begin position="339"/>
        <end position="360"/>
    </location>
</feature>
<organism evidence="9 10">
    <name type="scientific">Pedococcus dokdonensis</name>
    <dbReference type="NCBI Taxonomy" id="443156"/>
    <lineage>
        <taxon>Bacteria</taxon>
        <taxon>Bacillati</taxon>
        <taxon>Actinomycetota</taxon>
        <taxon>Actinomycetes</taxon>
        <taxon>Micrococcales</taxon>
        <taxon>Intrasporangiaceae</taxon>
        <taxon>Pedococcus</taxon>
    </lineage>
</organism>
<evidence type="ECO:0000256" key="4">
    <source>
        <dbReference type="ARBA" id="ARBA00022960"/>
    </source>
</evidence>
<dbReference type="GO" id="GO:0015648">
    <property type="term" value="F:lipid-linked peptidoglycan transporter activity"/>
    <property type="evidence" value="ECO:0007669"/>
    <property type="project" value="TreeGrafter"/>
</dbReference>
<keyword evidence="5" id="KW-0573">Peptidoglycan synthesis</keyword>
<keyword evidence="3 8" id="KW-0812">Transmembrane</keyword>
<keyword evidence="2" id="KW-1003">Cell membrane</keyword>
<feature type="transmembrane region" description="Helical" evidence="8">
    <location>
        <begin position="164"/>
        <end position="183"/>
    </location>
</feature>
<feature type="transmembrane region" description="Helical" evidence="8">
    <location>
        <begin position="470"/>
        <end position="488"/>
    </location>
</feature>
<keyword evidence="4" id="KW-0133">Cell shape</keyword>
<evidence type="ECO:0000256" key="3">
    <source>
        <dbReference type="ARBA" id="ARBA00022692"/>
    </source>
</evidence>
<dbReference type="GO" id="GO:0009252">
    <property type="term" value="P:peptidoglycan biosynthetic process"/>
    <property type="evidence" value="ECO:0007669"/>
    <property type="project" value="UniProtKB-KW"/>
</dbReference>